<dbReference type="PANTHER" id="PTHR33170:SF22">
    <property type="entry name" value="OS10G0417100 PROTEIN"/>
    <property type="match status" value="1"/>
</dbReference>
<protein>
    <recommendedName>
        <fullName evidence="4">DUF4283 domain-containing protein</fullName>
    </recommendedName>
</protein>
<organism evidence="2 3">
    <name type="scientific">Panicum miliaceum</name>
    <name type="common">Proso millet</name>
    <name type="synonym">Broomcorn millet</name>
    <dbReference type="NCBI Taxonomy" id="4540"/>
    <lineage>
        <taxon>Eukaryota</taxon>
        <taxon>Viridiplantae</taxon>
        <taxon>Streptophyta</taxon>
        <taxon>Embryophyta</taxon>
        <taxon>Tracheophyta</taxon>
        <taxon>Spermatophyta</taxon>
        <taxon>Magnoliopsida</taxon>
        <taxon>Liliopsida</taxon>
        <taxon>Poales</taxon>
        <taxon>Poaceae</taxon>
        <taxon>PACMAD clade</taxon>
        <taxon>Panicoideae</taxon>
        <taxon>Panicodae</taxon>
        <taxon>Paniceae</taxon>
        <taxon>Panicinae</taxon>
        <taxon>Panicum</taxon>
        <taxon>Panicum sect. Panicum</taxon>
    </lineage>
</organism>
<reference evidence="3" key="1">
    <citation type="journal article" date="2019" name="Nat. Commun.">
        <title>The genome of broomcorn millet.</title>
        <authorList>
            <person name="Zou C."/>
            <person name="Miki D."/>
            <person name="Li D."/>
            <person name="Tang Q."/>
            <person name="Xiao L."/>
            <person name="Rajput S."/>
            <person name="Deng P."/>
            <person name="Jia W."/>
            <person name="Huang R."/>
            <person name="Zhang M."/>
            <person name="Sun Y."/>
            <person name="Hu J."/>
            <person name="Fu X."/>
            <person name="Schnable P.S."/>
            <person name="Li F."/>
            <person name="Zhang H."/>
            <person name="Feng B."/>
            <person name="Zhu X."/>
            <person name="Liu R."/>
            <person name="Schnable J.C."/>
            <person name="Zhu J.-K."/>
            <person name="Zhang H."/>
        </authorList>
    </citation>
    <scope>NUCLEOTIDE SEQUENCE [LARGE SCALE GENOMIC DNA]</scope>
</reference>
<feature type="region of interest" description="Disordered" evidence="1">
    <location>
        <begin position="114"/>
        <end position="203"/>
    </location>
</feature>
<sequence>MLLDFSRFNLVIRSVGAKIKIEPWSSALGAKGKLQEAWFKVGGIPVDQRSVRTLAKVGGLVGKTTAIDEGTRFKQEYVRLRIACRDVSLVPGSAEGNLGLFIYDFSFEREITEDERKAREKAPVGVEDPEVQPSSKKPRTENNNNLGQTNVRGFNNNSNTTKKVEDNGGRRSHSSLDKIFGYAQSAPGKLSHGKEKASDIETL</sequence>
<evidence type="ECO:0000256" key="1">
    <source>
        <dbReference type="SAM" id="MobiDB-lite"/>
    </source>
</evidence>
<dbReference type="AlphaFoldDB" id="A0A3L6SLZ1"/>
<evidence type="ECO:0008006" key="4">
    <source>
        <dbReference type="Google" id="ProtNLM"/>
    </source>
</evidence>
<dbReference type="EMBL" id="PQIB02000004">
    <property type="protein sequence ID" value="RLN22794.1"/>
    <property type="molecule type" value="Genomic_DNA"/>
</dbReference>
<gene>
    <name evidence="2" type="ORF">C2845_PM07G02880</name>
</gene>
<accession>A0A3L6SLZ1</accession>
<evidence type="ECO:0000313" key="2">
    <source>
        <dbReference type="EMBL" id="RLN22794.1"/>
    </source>
</evidence>
<dbReference type="OrthoDB" id="695245at2759"/>
<dbReference type="Proteomes" id="UP000275267">
    <property type="component" value="Unassembled WGS sequence"/>
</dbReference>
<feature type="compositionally biased region" description="Polar residues" evidence="1">
    <location>
        <begin position="141"/>
        <end position="161"/>
    </location>
</feature>
<dbReference type="PANTHER" id="PTHR33170">
    <property type="entry name" value="DUF4283 DOMAIN-CONTAINING PROTEIN-RELATED"/>
    <property type="match status" value="1"/>
</dbReference>
<feature type="compositionally biased region" description="Basic and acidic residues" evidence="1">
    <location>
        <begin position="192"/>
        <end position="203"/>
    </location>
</feature>
<evidence type="ECO:0000313" key="3">
    <source>
        <dbReference type="Proteomes" id="UP000275267"/>
    </source>
</evidence>
<comment type="caution">
    <text evidence="2">The sequence shown here is derived from an EMBL/GenBank/DDBJ whole genome shotgun (WGS) entry which is preliminary data.</text>
</comment>
<proteinExistence type="predicted"/>
<name>A0A3L6SLZ1_PANMI</name>
<keyword evidence="3" id="KW-1185">Reference proteome</keyword>